<evidence type="ECO:0000313" key="3">
    <source>
        <dbReference type="EMBL" id="SFT75293.1"/>
    </source>
</evidence>
<evidence type="ECO:0000313" key="4">
    <source>
        <dbReference type="Proteomes" id="UP000199673"/>
    </source>
</evidence>
<feature type="transmembrane region" description="Helical" evidence="1">
    <location>
        <begin position="112"/>
        <end position="130"/>
    </location>
</feature>
<dbReference type="InterPro" id="IPR003675">
    <property type="entry name" value="Rce1/LyrA-like_dom"/>
</dbReference>
<keyword evidence="1" id="KW-0472">Membrane</keyword>
<keyword evidence="1" id="KW-1133">Transmembrane helix</keyword>
<dbReference type="Proteomes" id="UP000199673">
    <property type="component" value="Unassembled WGS sequence"/>
</dbReference>
<feature type="domain" description="CAAX prenyl protease 2/Lysostaphin resistance protein A-like" evidence="2">
    <location>
        <begin position="43"/>
        <end position="178"/>
    </location>
</feature>
<evidence type="ECO:0000256" key="1">
    <source>
        <dbReference type="SAM" id="Phobius"/>
    </source>
</evidence>
<dbReference type="STRING" id="305507.SAMN04489724_2028"/>
<dbReference type="GO" id="GO:0006508">
    <property type="term" value="P:proteolysis"/>
    <property type="evidence" value="ECO:0007669"/>
    <property type="project" value="UniProtKB-KW"/>
</dbReference>
<dbReference type="EMBL" id="FPBF01000002">
    <property type="protein sequence ID" value="SFT75293.1"/>
    <property type="molecule type" value="Genomic_DNA"/>
</dbReference>
<dbReference type="AlphaFoldDB" id="A0A1I7AK63"/>
<name>A0A1I7AK63_9BACT</name>
<proteinExistence type="predicted"/>
<feature type="transmembrane region" description="Helical" evidence="1">
    <location>
        <begin position="78"/>
        <end position="106"/>
    </location>
</feature>
<reference evidence="4" key="1">
    <citation type="submission" date="2016-10" db="EMBL/GenBank/DDBJ databases">
        <authorList>
            <person name="Varghese N."/>
            <person name="Submissions S."/>
        </authorList>
    </citation>
    <scope>NUCLEOTIDE SEQUENCE [LARGE SCALE GENOMIC DNA]</scope>
    <source>
        <strain evidence="4">DSM 23445</strain>
    </source>
</reference>
<dbReference type="RefSeq" id="WP_091692534.1">
    <property type="nucleotide sequence ID" value="NZ_FPBF01000002.1"/>
</dbReference>
<keyword evidence="3" id="KW-0645">Protease</keyword>
<feature type="transmembrane region" description="Helical" evidence="1">
    <location>
        <begin position="40"/>
        <end position="57"/>
    </location>
</feature>
<sequence>MNQKKWLLISGSILLSLVLFFIAFFQLAPPLTDIKQSSFSSFYLYTFILPVLFAPLYEEIRFRGFLSKSKILQGLFIILTPMSLFVSGWNINVFIFVLIIYGLFILYKRYEYGLILDILIILTSLLFSSLHLPKEANLSWSWIPFLGVTFSLGLIFSWVILNKSIIWAFLLHGGWNLVLGLITLWYLQFGISEEPGEVITENYQMEYQRIPFLNSNSGHYKPKDNILTITNLNLQDVLGIVSPEILDTMLVTEPYVKYNITFQSENEVDLKFNFIKALEMDSLLIKKGN</sequence>
<accession>A0A1I7AK63</accession>
<dbReference type="OrthoDB" id="821236at2"/>
<dbReference type="GO" id="GO:0004175">
    <property type="term" value="F:endopeptidase activity"/>
    <property type="evidence" value="ECO:0007669"/>
    <property type="project" value="UniProtKB-ARBA"/>
</dbReference>
<keyword evidence="3" id="KW-0378">Hydrolase</keyword>
<protein>
    <submittedName>
        <fullName evidence="3">CAAX protease self-immunity</fullName>
    </submittedName>
</protein>
<dbReference type="GO" id="GO:0080120">
    <property type="term" value="P:CAAX-box protein maturation"/>
    <property type="evidence" value="ECO:0007669"/>
    <property type="project" value="UniProtKB-ARBA"/>
</dbReference>
<evidence type="ECO:0000259" key="2">
    <source>
        <dbReference type="Pfam" id="PF02517"/>
    </source>
</evidence>
<feature type="transmembrane region" description="Helical" evidence="1">
    <location>
        <begin position="166"/>
        <end position="187"/>
    </location>
</feature>
<feature type="transmembrane region" description="Helical" evidence="1">
    <location>
        <begin position="142"/>
        <end position="160"/>
    </location>
</feature>
<organism evidence="3 4">
    <name type="scientific">Algoriphagus locisalis</name>
    <dbReference type="NCBI Taxonomy" id="305507"/>
    <lineage>
        <taxon>Bacteria</taxon>
        <taxon>Pseudomonadati</taxon>
        <taxon>Bacteroidota</taxon>
        <taxon>Cytophagia</taxon>
        <taxon>Cytophagales</taxon>
        <taxon>Cyclobacteriaceae</taxon>
        <taxon>Algoriphagus</taxon>
    </lineage>
</organism>
<gene>
    <name evidence="3" type="ORF">SAMN04489724_2028</name>
</gene>
<keyword evidence="4" id="KW-1185">Reference proteome</keyword>
<feature type="transmembrane region" description="Helical" evidence="1">
    <location>
        <begin position="7"/>
        <end position="28"/>
    </location>
</feature>
<keyword evidence="1" id="KW-0812">Transmembrane</keyword>
<dbReference type="Pfam" id="PF02517">
    <property type="entry name" value="Rce1-like"/>
    <property type="match status" value="1"/>
</dbReference>